<protein>
    <submittedName>
        <fullName evidence="6">Mycofactocin biosynthesis peptidyl-dipeptidase MftE</fullName>
    </submittedName>
</protein>
<dbReference type="EMBL" id="CP079105">
    <property type="protein sequence ID" value="QXQ14519.1"/>
    <property type="molecule type" value="Genomic_DNA"/>
</dbReference>
<keyword evidence="4" id="KW-0862">Zinc</keyword>
<dbReference type="Pfam" id="PF02633">
    <property type="entry name" value="Creatininase"/>
    <property type="match status" value="1"/>
</dbReference>
<comment type="similarity">
    <text evidence="5">Belongs to the creatininase superfamily.</text>
</comment>
<dbReference type="SUPFAM" id="SSF102215">
    <property type="entry name" value="Creatininase"/>
    <property type="match status" value="1"/>
</dbReference>
<dbReference type="Gene3D" id="3.40.50.10310">
    <property type="entry name" value="Creatininase"/>
    <property type="match status" value="1"/>
</dbReference>
<dbReference type="NCBIfam" id="TIGR03964">
    <property type="entry name" value="mycofact_creat"/>
    <property type="match status" value="1"/>
</dbReference>
<dbReference type="InterPro" id="IPR023871">
    <property type="entry name" value="MftE"/>
</dbReference>
<dbReference type="PANTHER" id="PTHR35005">
    <property type="entry name" value="3-DEHYDRO-SCYLLO-INOSOSE HYDROLASE"/>
    <property type="match status" value="1"/>
</dbReference>
<dbReference type="InterPro" id="IPR024087">
    <property type="entry name" value="Creatininase-like_sf"/>
</dbReference>
<evidence type="ECO:0000256" key="1">
    <source>
        <dbReference type="ARBA" id="ARBA00001947"/>
    </source>
</evidence>
<keyword evidence="7" id="KW-1185">Reference proteome</keyword>
<evidence type="ECO:0000256" key="4">
    <source>
        <dbReference type="ARBA" id="ARBA00022833"/>
    </source>
</evidence>
<accession>A0ABX8S9J2</accession>
<proteinExistence type="inferred from homology"/>
<organism evidence="6 7">
    <name type="scientific">Skermania pinensis</name>
    <dbReference type="NCBI Taxonomy" id="39122"/>
    <lineage>
        <taxon>Bacteria</taxon>
        <taxon>Bacillati</taxon>
        <taxon>Actinomycetota</taxon>
        <taxon>Actinomycetes</taxon>
        <taxon>Mycobacteriales</taxon>
        <taxon>Gordoniaceae</taxon>
        <taxon>Skermania</taxon>
    </lineage>
</organism>
<evidence type="ECO:0000256" key="5">
    <source>
        <dbReference type="ARBA" id="ARBA00024029"/>
    </source>
</evidence>
<dbReference type="RefSeq" id="WP_066466658.1">
    <property type="nucleotide sequence ID" value="NZ_CBCRUZ010000021.1"/>
</dbReference>
<evidence type="ECO:0000256" key="2">
    <source>
        <dbReference type="ARBA" id="ARBA00022723"/>
    </source>
</evidence>
<evidence type="ECO:0000313" key="6">
    <source>
        <dbReference type="EMBL" id="QXQ14519.1"/>
    </source>
</evidence>
<name>A0ABX8S9J2_9ACTN</name>
<evidence type="ECO:0000256" key="3">
    <source>
        <dbReference type="ARBA" id="ARBA00022801"/>
    </source>
</evidence>
<dbReference type="InterPro" id="IPR003785">
    <property type="entry name" value="Creatininase/forma_Hydrolase"/>
</dbReference>
<reference evidence="6" key="1">
    <citation type="submission" date="2021-07" db="EMBL/GenBank/DDBJ databases">
        <title>Candidatus Kaistella beijingensis sp. nov. isolated from a municipal wastewater treatment plant is involved in sludge foaming.</title>
        <authorList>
            <person name="Song Y."/>
            <person name="Liu S.-J."/>
        </authorList>
    </citation>
    <scope>NUCLEOTIDE SEQUENCE</scope>
    <source>
        <strain evidence="6">DSM 43998</strain>
    </source>
</reference>
<comment type="cofactor">
    <cofactor evidence="1">
        <name>Zn(2+)</name>
        <dbReference type="ChEBI" id="CHEBI:29105"/>
    </cofactor>
</comment>
<keyword evidence="3" id="KW-0378">Hydrolase</keyword>
<dbReference type="PANTHER" id="PTHR35005:SF1">
    <property type="entry name" value="2-AMINO-5-FORMYLAMINO-6-RIBOSYLAMINOPYRIMIDIN-4(3H)-ONE 5'-MONOPHOSPHATE DEFORMYLASE"/>
    <property type="match status" value="1"/>
</dbReference>
<keyword evidence="2" id="KW-0479">Metal-binding</keyword>
<sequence length="240" mass="24473">MTGDRRAPQLADLTWPEIAGRPTVAVPLGSVEQHGPHLPLDTDTAIATAVARELPDTVTAPAIGYGSSGEHQGFPGTVSIGAEALTAVLLEYGRSIFHWAGRVVFVNGHGGNLAPLAAAVGRLRAEGRDAGWLPCAVAGADAHAGHTETAIMLHLAPDRVHADRLEQGNLAAIETLLPRLRVAGVAAVSANGVLGDPRSAGAAAGARLFHEMVAAAAAAVEVWAPRADGLLQVPPVSAPD</sequence>
<evidence type="ECO:0000313" key="7">
    <source>
        <dbReference type="Proteomes" id="UP000887023"/>
    </source>
</evidence>
<gene>
    <name evidence="6" type="primary">mftE</name>
    <name evidence="6" type="ORF">KV203_03680</name>
</gene>
<dbReference type="Proteomes" id="UP000887023">
    <property type="component" value="Chromosome"/>
</dbReference>